<feature type="transmembrane region" description="Helical" evidence="2">
    <location>
        <begin position="12"/>
        <end position="33"/>
    </location>
</feature>
<dbReference type="OrthoDB" id="2405412at2759"/>
<dbReference type="Pfam" id="PF03452">
    <property type="entry name" value="Anp1"/>
    <property type="match status" value="1"/>
</dbReference>
<comment type="similarity">
    <text evidence="1">Belongs to the ANP1/MMN9/VAN1 family.</text>
</comment>
<dbReference type="InterPro" id="IPR029044">
    <property type="entry name" value="Nucleotide-diphossugar_trans"/>
</dbReference>
<sequence>MISLLNLRGGRRLIIISTILTALFIYLVSTVSLQTTSNTSCDPNTRSLYQRDGAKVTDEHEHDTYYLNLNDLNSTTDAVSQGEHLLVLTPLLHTPLDKQQLEHFFNQLDRTTFPNQLISIALLVTDDSDTLLLETLESVVRKWRQRWLNRFHEISVYQRNFELATTTTTTASGSSNANRPYVRSMMARARNFLLSAALRDYHSWVAWIDIDVVEYPPTIFEDLMRADGDVVVPNCLLYREDYAFWGYDRNNWAESDYSLQMQQWMPQDTILMEGYNDFSSGRSLLVDMPTHLGEDYKVPLDGVGATFTLVKSHVHREGANFPSFVYRHQVDAEAFGKVAVAMGFSVYGLPGYKIYHAERQ</sequence>
<keyword evidence="2" id="KW-1133">Transmembrane helix</keyword>
<dbReference type="PANTHER" id="PTHR43083">
    <property type="entry name" value="MANNAN POLYMERASE II"/>
    <property type="match status" value="1"/>
</dbReference>
<accession>A0A068S544</accession>
<dbReference type="InterPro" id="IPR052086">
    <property type="entry name" value="Mannan_Polymerase_Subunit"/>
</dbReference>
<keyword evidence="2" id="KW-0472">Membrane</keyword>
<dbReference type="GO" id="GO:0006487">
    <property type="term" value="P:protein N-linked glycosylation"/>
    <property type="evidence" value="ECO:0007669"/>
    <property type="project" value="TreeGrafter"/>
</dbReference>
<dbReference type="GO" id="GO:0000009">
    <property type="term" value="F:alpha-1,6-mannosyltransferase activity"/>
    <property type="evidence" value="ECO:0007669"/>
    <property type="project" value="TreeGrafter"/>
</dbReference>
<gene>
    <name evidence="3" type="ORF">LCOR_08433.1</name>
</gene>
<dbReference type="Gene3D" id="3.90.550.10">
    <property type="entry name" value="Spore Coat Polysaccharide Biosynthesis Protein SpsA, Chain A"/>
    <property type="match status" value="1"/>
</dbReference>
<evidence type="ECO:0000256" key="2">
    <source>
        <dbReference type="SAM" id="Phobius"/>
    </source>
</evidence>
<reference evidence="3" key="1">
    <citation type="submission" date="2013-08" db="EMBL/GenBank/DDBJ databases">
        <title>Gene expansion shapes genome architecture in the human pathogen Lichtheimia corymbifera: an evolutionary genomics analysis in the ancient terrestrial Mucorales (Mucoromycotina).</title>
        <authorList>
            <person name="Schwartze V.U."/>
            <person name="Winter S."/>
            <person name="Shelest E."/>
            <person name="Marcet-Houben M."/>
            <person name="Horn F."/>
            <person name="Wehner S."/>
            <person name="Hoffmann K."/>
            <person name="Riege K."/>
            <person name="Sammeth M."/>
            <person name="Nowrousian M."/>
            <person name="Valiante V."/>
            <person name="Linde J."/>
            <person name="Jacobsen I.D."/>
            <person name="Marz M."/>
            <person name="Brakhage A.A."/>
            <person name="Gabaldon T."/>
            <person name="Bocker S."/>
            <person name="Voigt K."/>
        </authorList>
    </citation>
    <scope>NUCLEOTIDE SEQUENCE [LARGE SCALE GENOMIC DNA]</scope>
    <source>
        <strain evidence="3">FSU 9682</strain>
    </source>
</reference>
<keyword evidence="2" id="KW-0812">Transmembrane</keyword>
<evidence type="ECO:0000313" key="4">
    <source>
        <dbReference type="Proteomes" id="UP000027586"/>
    </source>
</evidence>
<comment type="caution">
    <text evidence="3">The sequence shown here is derived from an EMBL/GenBank/DDBJ whole genome shotgun (WGS) entry which is preliminary data.</text>
</comment>
<name>A0A068S544_9FUNG</name>
<organism evidence="3 4">
    <name type="scientific">Lichtheimia corymbifera JMRC:FSU:9682</name>
    <dbReference type="NCBI Taxonomy" id="1263082"/>
    <lineage>
        <taxon>Eukaryota</taxon>
        <taxon>Fungi</taxon>
        <taxon>Fungi incertae sedis</taxon>
        <taxon>Mucoromycota</taxon>
        <taxon>Mucoromycotina</taxon>
        <taxon>Mucoromycetes</taxon>
        <taxon>Mucorales</taxon>
        <taxon>Lichtheimiaceae</taxon>
        <taxon>Lichtheimia</taxon>
    </lineage>
</organism>
<proteinExistence type="inferred from homology"/>
<keyword evidence="4" id="KW-1185">Reference proteome</keyword>
<dbReference type="GO" id="GO:0000032">
    <property type="term" value="P:cell wall mannoprotein biosynthetic process"/>
    <property type="evidence" value="ECO:0007669"/>
    <property type="project" value="TreeGrafter"/>
</dbReference>
<dbReference type="PANTHER" id="PTHR43083:SF6">
    <property type="entry name" value="MANNAN POLYMERASE COMPLEXES SUBUNIT MNN9"/>
    <property type="match status" value="1"/>
</dbReference>
<protein>
    <submittedName>
        <fullName evidence="3">Glycosyltransferase family 62 protein</fullName>
    </submittedName>
</protein>
<dbReference type="GO" id="GO:0000136">
    <property type="term" value="C:mannan polymerase complex"/>
    <property type="evidence" value="ECO:0007669"/>
    <property type="project" value="TreeGrafter"/>
</dbReference>
<dbReference type="AlphaFoldDB" id="A0A068S544"/>
<dbReference type="Proteomes" id="UP000027586">
    <property type="component" value="Unassembled WGS sequence"/>
</dbReference>
<evidence type="ECO:0000313" key="3">
    <source>
        <dbReference type="EMBL" id="CDH57503.1"/>
    </source>
</evidence>
<dbReference type="VEuPathDB" id="FungiDB:LCOR_08433.1"/>
<evidence type="ECO:0000256" key="1">
    <source>
        <dbReference type="ARBA" id="ARBA00037964"/>
    </source>
</evidence>
<dbReference type="EMBL" id="CBTN010000046">
    <property type="protein sequence ID" value="CDH57503.1"/>
    <property type="molecule type" value="Genomic_DNA"/>
</dbReference>